<feature type="region of interest" description="Disordered" evidence="1">
    <location>
        <begin position="23"/>
        <end position="65"/>
    </location>
</feature>
<comment type="caution">
    <text evidence="2">The sequence shown here is derived from an EMBL/GenBank/DDBJ whole genome shotgun (WGS) entry which is preliminary data.</text>
</comment>
<dbReference type="EMBL" id="CAJHNH020004546">
    <property type="protein sequence ID" value="CAG5131236.1"/>
    <property type="molecule type" value="Genomic_DNA"/>
</dbReference>
<accession>A0A8S3ZWR4</accession>
<feature type="non-terminal residue" evidence="2">
    <location>
        <position position="1"/>
    </location>
</feature>
<feature type="non-terminal residue" evidence="2">
    <location>
        <position position="65"/>
    </location>
</feature>
<evidence type="ECO:0000313" key="3">
    <source>
        <dbReference type="Proteomes" id="UP000678393"/>
    </source>
</evidence>
<protein>
    <submittedName>
        <fullName evidence="2">Uncharacterized protein</fullName>
    </submittedName>
</protein>
<reference evidence="2" key="1">
    <citation type="submission" date="2021-04" db="EMBL/GenBank/DDBJ databases">
        <authorList>
            <consortium name="Molecular Ecology Group"/>
        </authorList>
    </citation>
    <scope>NUCLEOTIDE SEQUENCE</scope>
</reference>
<name>A0A8S3ZWR4_9EUPU</name>
<sequence>FSRLISQVHISLKETMIVMTTTEDSTHVSHTLPRSKMDSLLSSRSTDIKTEQPEVDVEYTGQDNK</sequence>
<dbReference type="AlphaFoldDB" id="A0A8S3ZWR4"/>
<evidence type="ECO:0000256" key="1">
    <source>
        <dbReference type="SAM" id="MobiDB-lite"/>
    </source>
</evidence>
<evidence type="ECO:0000313" key="2">
    <source>
        <dbReference type="EMBL" id="CAG5131236.1"/>
    </source>
</evidence>
<keyword evidence="3" id="KW-1185">Reference proteome</keyword>
<proteinExistence type="predicted"/>
<gene>
    <name evidence="2" type="ORF">CUNI_LOCUS16794</name>
</gene>
<organism evidence="2 3">
    <name type="scientific">Candidula unifasciata</name>
    <dbReference type="NCBI Taxonomy" id="100452"/>
    <lineage>
        <taxon>Eukaryota</taxon>
        <taxon>Metazoa</taxon>
        <taxon>Spiralia</taxon>
        <taxon>Lophotrochozoa</taxon>
        <taxon>Mollusca</taxon>
        <taxon>Gastropoda</taxon>
        <taxon>Heterobranchia</taxon>
        <taxon>Euthyneura</taxon>
        <taxon>Panpulmonata</taxon>
        <taxon>Eupulmonata</taxon>
        <taxon>Stylommatophora</taxon>
        <taxon>Helicina</taxon>
        <taxon>Helicoidea</taxon>
        <taxon>Geomitridae</taxon>
        <taxon>Candidula</taxon>
    </lineage>
</organism>
<dbReference type="Proteomes" id="UP000678393">
    <property type="component" value="Unassembled WGS sequence"/>
</dbReference>